<sequence>MAGLEPKKLNEFDKLQSTAKDFKELQYFSDQTRRVISIVELNILTLKCFQKKVRHLFRLTDPSSEQVIILERFLEELARCHTEHQFGLRNANSVLDRAKATSDQLRDTVSMRNGELNRASTEMTTRNTSAMCDLANKSGREAYVLKTLTVLALVFVPAGFIADFLQMGYVSLEEGSITQWSATADLQIYGILSIPLIALTMLIYAMVEMVQRAKERKLEANSHSIV</sequence>
<dbReference type="EMBL" id="JAPDHF010000028">
    <property type="protein sequence ID" value="KAJ4003169.1"/>
    <property type="molecule type" value="Genomic_DNA"/>
</dbReference>
<organism evidence="2 3">
    <name type="scientific">Fusarium irregulare</name>
    <dbReference type="NCBI Taxonomy" id="2494466"/>
    <lineage>
        <taxon>Eukaryota</taxon>
        <taxon>Fungi</taxon>
        <taxon>Dikarya</taxon>
        <taxon>Ascomycota</taxon>
        <taxon>Pezizomycotina</taxon>
        <taxon>Sordariomycetes</taxon>
        <taxon>Hypocreomycetidae</taxon>
        <taxon>Hypocreales</taxon>
        <taxon>Nectriaceae</taxon>
        <taxon>Fusarium</taxon>
        <taxon>Fusarium incarnatum-equiseti species complex</taxon>
    </lineage>
</organism>
<gene>
    <name evidence="2" type="ORF">NW766_012487</name>
</gene>
<keyword evidence="1" id="KW-0812">Transmembrane</keyword>
<keyword evidence="3" id="KW-1185">Reference proteome</keyword>
<comment type="caution">
    <text evidence="2">The sequence shown here is derived from an EMBL/GenBank/DDBJ whole genome shotgun (WGS) entry which is preliminary data.</text>
</comment>
<dbReference type="AlphaFoldDB" id="A0A9W8U3U9"/>
<evidence type="ECO:0000313" key="3">
    <source>
        <dbReference type="Proteomes" id="UP001152130"/>
    </source>
</evidence>
<evidence type="ECO:0000256" key="1">
    <source>
        <dbReference type="SAM" id="Phobius"/>
    </source>
</evidence>
<evidence type="ECO:0000313" key="2">
    <source>
        <dbReference type="EMBL" id="KAJ4003169.1"/>
    </source>
</evidence>
<dbReference type="OrthoDB" id="5392974at2759"/>
<dbReference type="Proteomes" id="UP001152130">
    <property type="component" value="Unassembled WGS sequence"/>
</dbReference>
<feature type="transmembrane region" description="Helical" evidence="1">
    <location>
        <begin position="186"/>
        <end position="207"/>
    </location>
</feature>
<reference evidence="2" key="1">
    <citation type="submission" date="2022-10" db="EMBL/GenBank/DDBJ databases">
        <title>Fusarium specimens isolated from Avocado Roots.</title>
        <authorList>
            <person name="Stajich J."/>
            <person name="Roper C."/>
            <person name="Heimlech-Rivalta G."/>
        </authorList>
    </citation>
    <scope>NUCLEOTIDE SEQUENCE</scope>
    <source>
        <strain evidence="2">CF00143</strain>
    </source>
</reference>
<keyword evidence="1" id="KW-0472">Membrane</keyword>
<feature type="transmembrane region" description="Helical" evidence="1">
    <location>
        <begin position="143"/>
        <end position="166"/>
    </location>
</feature>
<name>A0A9W8U3U9_9HYPO</name>
<protein>
    <submittedName>
        <fullName evidence="2">Uncharacterized protein</fullName>
    </submittedName>
</protein>
<keyword evidence="1" id="KW-1133">Transmembrane helix</keyword>
<accession>A0A9W8U3U9</accession>
<proteinExistence type="predicted"/>